<evidence type="ECO:0000256" key="4">
    <source>
        <dbReference type="ARBA" id="ARBA00023180"/>
    </source>
</evidence>
<dbReference type="CDD" id="cd01837">
    <property type="entry name" value="SGNH_plant_lipase_like"/>
    <property type="match status" value="1"/>
</dbReference>
<keyword evidence="3 6" id="KW-0378">Hydrolase</keyword>
<feature type="chain" id="PRO_5029646039" evidence="5">
    <location>
        <begin position="25"/>
        <end position="372"/>
    </location>
</feature>
<gene>
    <name evidence="6" type="ORF">Acr_29g0003450</name>
</gene>
<dbReference type="InterPro" id="IPR035669">
    <property type="entry name" value="SGNH_plant_lipase-like"/>
</dbReference>
<proteinExistence type="inferred from homology"/>
<keyword evidence="2 5" id="KW-0732">Signal</keyword>
<dbReference type="PANTHER" id="PTHR22835">
    <property type="entry name" value="ZINC FINGER FYVE DOMAIN CONTAINING PROTEIN"/>
    <property type="match status" value="1"/>
</dbReference>
<feature type="signal peptide" evidence="5">
    <location>
        <begin position="1"/>
        <end position="24"/>
    </location>
</feature>
<keyword evidence="7" id="KW-1185">Reference proteome</keyword>
<comment type="caution">
    <text evidence="6">The sequence shown here is derived from an EMBL/GenBank/DDBJ whole genome shotgun (WGS) entry which is preliminary data.</text>
</comment>
<dbReference type="OrthoDB" id="1600564at2759"/>
<evidence type="ECO:0000256" key="1">
    <source>
        <dbReference type="ARBA" id="ARBA00008668"/>
    </source>
</evidence>
<organism evidence="6 7">
    <name type="scientific">Actinidia rufa</name>
    <dbReference type="NCBI Taxonomy" id="165716"/>
    <lineage>
        <taxon>Eukaryota</taxon>
        <taxon>Viridiplantae</taxon>
        <taxon>Streptophyta</taxon>
        <taxon>Embryophyta</taxon>
        <taxon>Tracheophyta</taxon>
        <taxon>Spermatophyta</taxon>
        <taxon>Magnoliopsida</taxon>
        <taxon>eudicotyledons</taxon>
        <taxon>Gunneridae</taxon>
        <taxon>Pentapetalae</taxon>
        <taxon>asterids</taxon>
        <taxon>Ericales</taxon>
        <taxon>Actinidiaceae</taxon>
        <taxon>Actinidia</taxon>
    </lineage>
</organism>
<dbReference type="EMBL" id="BJWL01000029">
    <property type="protein sequence ID" value="GFZ21183.1"/>
    <property type="molecule type" value="Genomic_DNA"/>
</dbReference>
<dbReference type="Gene3D" id="3.40.50.1110">
    <property type="entry name" value="SGNH hydrolase"/>
    <property type="match status" value="1"/>
</dbReference>
<dbReference type="SUPFAM" id="SSF52266">
    <property type="entry name" value="SGNH hydrolase"/>
    <property type="match status" value="1"/>
</dbReference>
<name>A0A7J0HDJ1_9ERIC</name>
<evidence type="ECO:0000256" key="2">
    <source>
        <dbReference type="ARBA" id="ARBA00022729"/>
    </source>
</evidence>
<dbReference type="AlphaFoldDB" id="A0A7J0HDJ1"/>
<dbReference type="Pfam" id="PF00657">
    <property type="entry name" value="Lipase_GDSL"/>
    <property type="match status" value="1"/>
</dbReference>
<reference evidence="6 7" key="1">
    <citation type="submission" date="2019-07" db="EMBL/GenBank/DDBJ databases">
        <title>De Novo Assembly of kiwifruit Actinidia rufa.</title>
        <authorList>
            <person name="Sugita-Konishi S."/>
            <person name="Sato K."/>
            <person name="Mori E."/>
            <person name="Abe Y."/>
            <person name="Kisaki G."/>
            <person name="Hamano K."/>
            <person name="Suezawa K."/>
            <person name="Otani M."/>
            <person name="Fukuda T."/>
            <person name="Manabe T."/>
            <person name="Gomi K."/>
            <person name="Tabuchi M."/>
            <person name="Akimitsu K."/>
            <person name="Kataoka I."/>
        </authorList>
    </citation>
    <scope>NUCLEOTIDE SEQUENCE [LARGE SCALE GENOMIC DNA]</scope>
    <source>
        <strain evidence="7">cv. Fuchu</strain>
    </source>
</reference>
<sequence length="372" mass="40792">MNPNHLCFPLALLSLFLFLSPNKASSLHKSHKGCFSKIYAFGDLYTDTGNAQALARHTVSATSNEPVNRLCDGSRVIDFVCEALSLPPLPPYKSTSSNFSLGVNFAIARSTALPMDYEDDIGVSHPLIRKEASLNLQTQVEWFEKFLQEVDCKGRNVSACKGELGNVLFWISAMGVNDYARTISSSVPLHGLTEMSIGSICKFIQTLLKSGAKYIVVQGLPPVGCLPLAMSSSPLHDRDKIGCAATANSAIMIHNEILQQKLANLKIKYPSSTILYADYWNAYLAILMNPKKYHFEEPFKACCGAGGGELNFNSDSLCGSKGTSTCNDPSKYINWDGIHLTEAMHQHVADLFLNQGFCRPSFDRLIENKSGM</sequence>
<dbReference type="InterPro" id="IPR001087">
    <property type="entry name" value="GDSL"/>
</dbReference>
<dbReference type="InterPro" id="IPR036514">
    <property type="entry name" value="SGNH_hydro_sf"/>
</dbReference>
<comment type="similarity">
    <text evidence="1">Belongs to the 'GDSL' lipolytic enzyme family.</text>
</comment>
<evidence type="ECO:0000313" key="7">
    <source>
        <dbReference type="Proteomes" id="UP000585474"/>
    </source>
</evidence>
<dbReference type="Proteomes" id="UP000585474">
    <property type="component" value="Unassembled WGS sequence"/>
</dbReference>
<accession>A0A7J0HDJ1</accession>
<evidence type="ECO:0000313" key="6">
    <source>
        <dbReference type="EMBL" id="GFZ21183.1"/>
    </source>
</evidence>
<dbReference type="PANTHER" id="PTHR22835:SF532">
    <property type="entry name" value="SERINE-RICH ADHESIN FOR PLATELETS-LIKE ISOFORM X1"/>
    <property type="match status" value="1"/>
</dbReference>
<protein>
    <submittedName>
        <fullName evidence="6">GDSL-like Lipase/Acylhydrolase superfamily protein</fullName>
    </submittedName>
</protein>
<dbReference type="GO" id="GO:0016788">
    <property type="term" value="F:hydrolase activity, acting on ester bonds"/>
    <property type="evidence" value="ECO:0007669"/>
    <property type="project" value="InterPro"/>
</dbReference>
<evidence type="ECO:0000256" key="5">
    <source>
        <dbReference type="SAM" id="SignalP"/>
    </source>
</evidence>
<keyword evidence="4" id="KW-0325">Glycoprotein</keyword>
<evidence type="ECO:0000256" key="3">
    <source>
        <dbReference type="ARBA" id="ARBA00022801"/>
    </source>
</evidence>